<evidence type="ECO:0000259" key="3">
    <source>
        <dbReference type="PROSITE" id="PS00028"/>
    </source>
</evidence>
<dbReference type="InParanoid" id="E2A7B2"/>
<sequence length="1334" mass="152565">MADVRLLIQEEGRAARNLVAFNVPVGTNNIEKITKKPPSVPRQIQSGTTKRSMKPATRVRSASTGRDKKSELQARYWAFLFGNLQRAVDGIYQTCEEDENISECKEVILVLENYTRDFHNLIEWFKVKWAYENSSPPLRRTPLAWEVRKTSPCRIWNSTIIPKCTSPLQRVSPTEFLCRSPIDQTICENKIVTDNKVNHVKEEFVHKLLKDNKNNVCKNCSSDIKEKRKNGIDKIGNQMANKEKSTSTKALKVFVKQSVQSKANSFVDRKALNEGATCDSKNKMDVKNVSKQTKDTVALNSNIVKLADSNLSIEKRESCKNDKDVQMISCSNCEIMQKESNGMNTRDSKTDGKNLDSKLSCNKTNIGLAKHEINAKVKKESIKKCENNHINTERINTKTPIAQNTSEKICQINKHSHDKSNNKDIRNTLSGPVINNANRPAYSTVSQTKSKVQSSTLSETPKFVRSKTCLSDKNLSASNKTRPGTSVIVRGRFQTPENKLSEQSTLRKDQNRDMNGSVEVLTKQTASPKTKDESDGWQTVRNRCRRGSTHNLNMSTRFHKPSTALSLPALSIESPSEKIKKTSYTPDGNNKQRKKCIVGKTGKNMNNEVKKVKREFMTSTIKNSLEDTLKKNTLNLCDNSTSVIAAIFKNDAELLEKRIQQFMAAQAERERIILEEERKTEEADSQRSQQLSDEEASLKRQILELESAEIDIDTETDETDGEMVLEMEDEPTASLSSGTDDISLEDRYENMLEGMSWSERIDTLAQLRALVARHPGRALELHQKLSSPSRKRSLPETLRRYQAKQDCAQHKRQKLLMEKSQRLRELLNKVEDVKSAKNQLIENKRIRMEMRLKKAEENRTQHLLEIVRKAHDEDSKLKEIAFINELEAQNKRHDFMALCQEQEERLQGIQEERQRRQEEKAAKEAAAEERRRALEAERQLRIQKMKQARREREERVGKMQLEREKERQELAREKARDREERLSALHAAQLANQEELQKKIAQKQQESARRHVENIEHIRQRAVESSILRSEEVPPTLKSYPSQKQCSLCGTIIPNEVHLLSHLKGKTHLEAVRNAHDNREPSRDELQRFNIAQIRDVPAMVFINNNANSNRAAREKQKALKRRCRKIKQRMSLREQEWEDKCKNESNQNLSVESANKVKFRRNLKELDRLYNNHSKSAWSITALAALERCLGEIVRAFSKACPSDQDAFRCLNGFDTLTNLLTLGLNTQNTLYNLPNKALISLCRVYKASISENVENTEMILLSNKILVILDLLLQRLETLTSLDDHAQTQDVSANSTGNGMVAASATQLLCSLIPEELFEKTVLQTRVQDIAG</sequence>
<dbReference type="Pfam" id="PF16501">
    <property type="entry name" value="SCAPER_N"/>
    <property type="match status" value="1"/>
</dbReference>
<dbReference type="PANTHER" id="PTHR31434:SF2">
    <property type="entry name" value="S PHASE CYCLIN A-ASSOCIATED PROTEIN IN THE ENDOPLASMIC RETICULUM"/>
    <property type="match status" value="1"/>
</dbReference>
<organism evidence="5">
    <name type="scientific">Camponotus floridanus</name>
    <name type="common">Florida carpenter ant</name>
    <dbReference type="NCBI Taxonomy" id="104421"/>
    <lineage>
        <taxon>Eukaryota</taxon>
        <taxon>Metazoa</taxon>
        <taxon>Ecdysozoa</taxon>
        <taxon>Arthropoda</taxon>
        <taxon>Hexapoda</taxon>
        <taxon>Insecta</taxon>
        <taxon>Pterygota</taxon>
        <taxon>Neoptera</taxon>
        <taxon>Endopterygota</taxon>
        <taxon>Hymenoptera</taxon>
        <taxon>Apocrita</taxon>
        <taxon>Aculeata</taxon>
        <taxon>Formicoidea</taxon>
        <taxon>Formicidae</taxon>
        <taxon>Formicinae</taxon>
        <taxon>Camponotus</taxon>
    </lineage>
</organism>
<evidence type="ECO:0000256" key="2">
    <source>
        <dbReference type="SAM" id="MobiDB-lite"/>
    </source>
</evidence>
<evidence type="ECO:0000313" key="4">
    <source>
        <dbReference type="EMBL" id="EFN70609.1"/>
    </source>
</evidence>
<dbReference type="InterPro" id="IPR013087">
    <property type="entry name" value="Znf_C2H2_type"/>
</dbReference>
<dbReference type="PROSITE" id="PS00028">
    <property type="entry name" value="ZINC_FINGER_C2H2_1"/>
    <property type="match status" value="1"/>
</dbReference>
<dbReference type="InterPro" id="IPR032446">
    <property type="entry name" value="SCAPER_N"/>
</dbReference>
<dbReference type="PANTHER" id="PTHR31434">
    <property type="entry name" value="S PHASE CYCLIN A-ASSOCIATED PROTEIN IN THE ENDOPLASMIC RETICULUM"/>
    <property type="match status" value="1"/>
</dbReference>
<dbReference type="OMA" id="QKMKQAR"/>
<name>E2A7B2_CAMFO</name>
<feature type="compositionally biased region" description="Basic and acidic residues" evidence="2">
    <location>
        <begin position="948"/>
        <end position="977"/>
    </location>
</feature>
<feature type="region of interest" description="Disordered" evidence="2">
    <location>
        <begin position="32"/>
        <end position="67"/>
    </location>
</feature>
<dbReference type="Proteomes" id="UP000000311">
    <property type="component" value="Unassembled WGS sequence"/>
</dbReference>
<feature type="region of interest" description="Disordered" evidence="2">
    <location>
        <begin position="945"/>
        <end position="977"/>
    </location>
</feature>
<accession>E2A7B2</accession>
<reference evidence="4 5" key="1">
    <citation type="journal article" date="2010" name="Science">
        <title>Genomic comparison of the ants Camponotus floridanus and Harpegnathos saltator.</title>
        <authorList>
            <person name="Bonasio R."/>
            <person name="Zhang G."/>
            <person name="Ye C."/>
            <person name="Mutti N.S."/>
            <person name="Fang X."/>
            <person name="Qin N."/>
            <person name="Donahue G."/>
            <person name="Yang P."/>
            <person name="Li Q."/>
            <person name="Li C."/>
            <person name="Zhang P."/>
            <person name="Huang Z."/>
            <person name="Berger S.L."/>
            <person name="Reinberg D."/>
            <person name="Wang J."/>
            <person name="Liebig J."/>
        </authorList>
    </citation>
    <scope>NUCLEOTIDE SEQUENCE [LARGE SCALE GENOMIC DNA]</scope>
    <source>
        <strain evidence="5">C129</strain>
    </source>
</reference>
<gene>
    <name evidence="4" type="ORF">EAG_03798</name>
</gene>
<feature type="compositionally biased region" description="Polar residues" evidence="2">
    <location>
        <begin position="495"/>
        <end position="504"/>
    </location>
</feature>
<feature type="region of interest" description="Disordered" evidence="2">
    <location>
        <begin position="495"/>
        <end position="516"/>
    </location>
</feature>
<protein>
    <submittedName>
        <fullName evidence="4">S phase cyclin A-associated protein in the endoplasmic reticulum</fullName>
    </submittedName>
</protein>
<dbReference type="EMBL" id="GL437329">
    <property type="protein sequence ID" value="EFN70609.1"/>
    <property type="molecule type" value="Genomic_DNA"/>
</dbReference>
<dbReference type="FunCoup" id="E2A7B2">
    <property type="interactions" value="506"/>
</dbReference>
<dbReference type="SUPFAM" id="SSF57667">
    <property type="entry name" value="beta-beta-alpha zinc fingers"/>
    <property type="match status" value="1"/>
</dbReference>
<dbReference type="InterPro" id="IPR036236">
    <property type="entry name" value="Znf_C2H2_sf"/>
</dbReference>
<keyword evidence="1" id="KW-0175">Coiled coil</keyword>
<keyword evidence="5" id="KW-1185">Reference proteome</keyword>
<feature type="domain" description="C2H2-type" evidence="3">
    <location>
        <begin position="1046"/>
        <end position="1068"/>
    </location>
</feature>
<dbReference type="Pfam" id="PF12874">
    <property type="entry name" value="zf-met"/>
    <property type="match status" value="1"/>
</dbReference>
<evidence type="ECO:0000313" key="5">
    <source>
        <dbReference type="Proteomes" id="UP000000311"/>
    </source>
</evidence>
<feature type="region of interest" description="Disordered" evidence="2">
    <location>
        <begin position="910"/>
        <end position="930"/>
    </location>
</feature>
<evidence type="ECO:0000256" key="1">
    <source>
        <dbReference type="SAM" id="Coils"/>
    </source>
</evidence>
<proteinExistence type="predicted"/>
<feature type="region of interest" description="Disordered" evidence="2">
    <location>
        <begin position="676"/>
        <end position="697"/>
    </location>
</feature>
<feature type="compositionally biased region" description="Basic and acidic residues" evidence="2">
    <location>
        <begin position="676"/>
        <end position="685"/>
    </location>
</feature>
<dbReference type="OrthoDB" id="71500at2759"/>
<feature type="coiled-coil region" evidence="1">
    <location>
        <begin position="816"/>
        <end position="858"/>
    </location>
</feature>